<evidence type="ECO:0000256" key="1">
    <source>
        <dbReference type="ARBA" id="ARBA00022490"/>
    </source>
</evidence>
<dbReference type="STRING" id="476281.ICMP_143"/>
<dbReference type="GO" id="GO:0009451">
    <property type="term" value="P:RNA modification"/>
    <property type="evidence" value="ECO:0007669"/>
    <property type="project" value="InterPro"/>
</dbReference>
<reference evidence="6 7" key="1">
    <citation type="journal article" date="2011" name="Genome Biol. Evol.">
        <title>Reductive evolution of bacterial genome in insect gut environment.</title>
        <authorList>
            <person name="Nikoh N."/>
            <person name="Hosokawa T."/>
            <person name="Ohshima K."/>
            <person name="Hattori M."/>
            <person name="Fukatsu T."/>
        </authorList>
    </citation>
    <scope>NUCLEOTIDE SEQUENCE [LARGE SCALE GENOMIC DNA]</scope>
    <source>
        <strain evidence="6 7">Mpkobe</strain>
    </source>
</reference>
<comment type="function">
    <text evidence="4">Folate-binding protein involved in regulating the level of ATP-DnaA and in the modification of some tRNAs. It is probably a key factor in regulatory networks that act via tRNA modification, such as initiation of chromosomal replication.</text>
</comment>
<dbReference type="GO" id="GO:0016226">
    <property type="term" value="P:iron-sulfur cluster assembly"/>
    <property type="evidence" value="ECO:0007669"/>
    <property type="project" value="TreeGrafter"/>
</dbReference>
<keyword evidence="3 4" id="KW-0290">Folate-binding</keyword>
<dbReference type="AlphaFoldDB" id="C5WCE8"/>
<dbReference type="InterPro" id="IPR017703">
    <property type="entry name" value="YgfZ/GCV_T_CS"/>
</dbReference>
<dbReference type="NCBIfam" id="NF007110">
    <property type="entry name" value="PRK09559.1"/>
    <property type="match status" value="1"/>
</dbReference>
<dbReference type="KEGG" id="icp:ICMP_143"/>
<dbReference type="Pfam" id="PF21130">
    <property type="entry name" value="YgfZ_barrel"/>
    <property type="match status" value="1"/>
</dbReference>
<comment type="similarity">
    <text evidence="4">Belongs to the tRNA-modifying YgfZ family.</text>
</comment>
<organism evidence="6 7">
    <name type="scientific">Candidatus Ishikawaella capsulata Mpkobe</name>
    <dbReference type="NCBI Taxonomy" id="476281"/>
    <lineage>
        <taxon>Bacteria</taxon>
        <taxon>Pseudomonadati</taxon>
        <taxon>Pseudomonadota</taxon>
        <taxon>Gammaproteobacteria</taxon>
        <taxon>Enterobacterales</taxon>
        <taxon>Enterobacteriaceae</taxon>
        <taxon>Candidatus Ishikawella</taxon>
    </lineage>
</organism>
<dbReference type="InterPro" id="IPR045179">
    <property type="entry name" value="YgfZ/GcvT"/>
</dbReference>
<evidence type="ECO:0000259" key="5">
    <source>
        <dbReference type="Pfam" id="PF21130"/>
    </source>
</evidence>
<evidence type="ECO:0000313" key="7">
    <source>
        <dbReference type="Proteomes" id="UP000061704"/>
    </source>
</evidence>
<dbReference type="GO" id="GO:0005542">
    <property type="term" value="F:folic acid binding"/>
    <property type="evidence" value="ECO:0007669"/>
    <property type="project" value="UniProtKB-UniRule"/>
</dbReference>
<dbReference type="Gene3D" id="3.30.70.1400">
    <property type="entry name" value="Aminomethyltransferase beta-barrel domains"/>
    <property type="match status" value="1"/>
</dbReference>
<dbReference type="PANTHER" id="PTHR22602">
    <property type="entry name" value="TRANSFERASE CAF17, MITOCHONDRIAL-RELATED"/>
    <property type="match status" value="1"/>
</dbReference>
<keyword evidence="2 4" id="KW-0819">tRNA processing</keyword>
<dbReference type="GO" id="GO:0008033">
    <property type="term" value="P:tRNA processing"/>
    <property type="evidence" value="ECO:0007669"/>
    <property type="project" value="UniProtKB-UniRule"/>
</dbReference>
<accession>C5WCE8</accession>
<dbReference type="InterPro" id="IPR029043">
    <property type="entry name" value="GcvT/YgfZ_C"/>
</dbReference>
<evidence type="ECO:0000256" key="3">
    <source>
        <dbReference type="ARBA" id="ARBA00022954"/>
    </source>
</evidence>
<evidence type="ECO:0000313" key="6">
    <source>
        <dbReference type="EMBL" id="BAH83004.1"/>
    </source>
</evidence>
<comment type="subcellular location">
    <subcellularLocation>
        <location evidence="4">Cytoplasm</location>
    </subcellularLocation>
</comment>
<dbReference type="HAMAP" id="MF_01175">
    <property type="entry name" value="tRNA_modifying_YgfZ"/>
    <property type="match status" value="1"/>
</dbReference>
<dbReference type="Proteomes" id="UP000061704">
    <property type="component" value="Chromosome"/>
</dbReference>
<name>C5WCE8_9ENTR</name>
<keyword evidence="7" id="KW-1185">Reference proteome</keyword>
<dbReference type="InterPro" id="IPR023758">
    <property type="entry name" value="tRNA-modifying_YgfZ"/>
</dbReference>
<dbReference type="HOGENOM" id="CLU_007884_6_1_6"/>
<feature type="binding site" evidence="4">
    <location>
        <position position="52"/>
    </location>
    <ligand>
        <name>folate</name>
        <dbReference type="ChEBI" id="CHEBI:62501"/>
    </ligand>
</feature>
<dbReference type="InterPro" id="IPR048451">
    <property type="entry name" value="YgfZ_barrel"/>
</dbReference>
<sequence length="355" mass="40975">MQYHNIYIPFNIKILLNTEFFKDIIMFSFAISQHLPLPSSELILTMILLEDWSIVSIAGEDSEQYLQSQLTLDIFHLDKKQPHIAAHCNPKGKMWSNLLLFYNNHEYYYLIRSNIKNIQVEELKKYAVFSRVTITSRDEKVLIGIVGIQAREALSELFEKLPDMNNSVINQDDTILLRITQPKERFIIVTNNEMAKKLYKKLKEKRAHTSNSSQWLALEIEAGIPIIDAPSSGKFIPQATNMQALNAISFKKGCYIGQEIIAKSKYRGTNKFSLYWLVGYATNLPMCNDCLEIKKANNWRRTGNVLNSVKLANSNIWVQAVLNNNLFKNSVLRVENDEKSYLRINSLPYSNKIDQ</sequence>
<keyword evidence="1 4" id="KW-0963">Cytoplasm</keyword>
<gene>
    <name evidence="6" type="primary">ygfZ</name>
    <name evidence="6" type="ORF">ICMP_143</name>
</gene>
<dbReference type="SUPFAM" id="SSF103025">
    <property type="entry name" value="Folate-binding domain"/>
    <property type="match status" value="1"/>
</dbReference>
<protein>
    <recommendedName>
        <fullName evidence="4">tRNA-modifying protein YgfZ</fullName>
    </recommendedName>
</protein>
<dbReference type="GO" id="GO:0005737">
    <property type="term" value="C:cytoplasm"/>
    <property type="evidence" value="ECO:0007669"/>
    <property type="project" value="UniProtKB-SubCell"/>
</dbReference>
<dbReference type="EMBL" id="AP010872">
    <property type="protein sequence ID" value="BAH83004.1"/>
    <property type="molecule type" value="Genomic_DNA"/>
</dbReference>
<dbReference type="PANTHER" id="PTHR22602:SF0">
    <property type="entry name" value="TRANSFERASE CAF17, MITOCHONDRIAL-RELATED"/>
    <property type="match status" value="1"/>
</dbReference>
<proteinExistence type="inferred from homology"/>
<dbReference type="Gene3D" id="2.40.30.160">
    <property type="match status" value="1"/>
</dbReference>
<feature type="binding site" evidence="4">
    <location>
        <position position="215"/>
    </location>
    <ligand>
        <name>folate</name>
        <dbReference type="ChEBI" id="CHEBI:62501"/>
    </ligand>
</feature>
<dbReference type="NCBIfam" id="TIGR03317">
    <property type="entry name" value="ygfZ_signature"/>
    <property type="match status" value="1"/>
</dbReference>
<feature type="domain" description="tRNA-modifying protein YgfZ-like beta-barrel" evidence="5">
    <location>
        <begin position="270"/>
        <end position="337"/>
    </location>
</feature>
<dbReference type="Gene3D" id="3.30.70.1630">
    <property type="match status" value="1"/>
</dbReference>
<evidence type="ECO:0000256" key="2">
    <source>
        <dbReference type="ARBA" id="ARBA00022694"/>
    </source>
</evidence>
<evidence type="ECO:0000256" key="4">
    <source>
        <dbReference type="HAMAP-Rule" id="MF_01175"/>
    </source>
</evidence>
<dbReference type="SUPFAM" id="SSF101790">
    <property type="entry name" value="Aminomethyltransferase beta-barrel domain"/>
    <property type="match status" value="1"/>
</dbReference>